<reference evidence="1" key="1">
    <citation type="journal article" date="2015" name="Nature">
        <title>Complex archaea that bridge the gap between prokaryotes and eukaryotes.</title>
        <authorList>
            <person name="Spang A."/>
            <person name="Saw J.H."/>
            <person name="Jorgensen S.L."/>
            <person name="Zaremba-Niedzwiedzka K."/>
            <person name="Martijn J."/>
            <person name="Lind A.E."/>
            <person name="van Eijk R."/>
            <person name="Schleper C."/>
            <person name="Guy L."/>
            <person name="Ettema T.J."/>
        </authorList>
    </citation>
    <scope>NUCLEOTIDE SEQUENCE</scope>
</reference>
<name>A0A0F9B5X0_9ZZZZ</name>
<organism evidence="1">
    <name type="scientific">marine sediment metagenome</name>
    <dbReference type="NCBI Taxonomy" id="412755"/>
    <lineage>
        <taxon>unclassified sequences</taxon>
        <taxon>metagenomes</taxon>
        <taxon>ecological metagenomes</taxon>
    </lineage>
</organism>
<accession>A0A0F9B5X0</accession>
<evidence type="ECO:0000313" key="1">
    <source>
        <dbReference type="EMBL" id="KKL17319.1"/>
    </source>
</evidence>
<dbReference type="AlphaFoldDB" id="A0A0F9B5X0"/>
<proteinExistence type="predicted"/>
<feature type="non-terminal residue" evidence="1">
    <location>
        <position position="1"/>
    </location>
</feature>
<protein>
    <submittedName>
        <fullName evidence="1">Uncharacterized protein</fullName>
    </submittedName>
</protein>
<gene>
    <name evidence="1" type="ORF">LCGC14_2486770</name>
</gene>
<comment type="caution">
    <text evidence="1">The sequence shown here is derived from an EMBL/GenBank/DDBJ whole genome shotgun (WGS) entry which is preliminary data.</text>
</comment>
<dbReference type="EMBL" id="LAZR01039306">
    <property type="protein sequence ID" value="KKL17319.1"/>
    <property type="molecule type" value="Genomic_DNA"/>
</dbReference>
<sequence>QVLESFDVRSINRILVTEVEELLGEAKLLPPGSQPGAIEGADRGAKDINDAERMATIQKIIAGNGSGGEFPAEVSEGLGRL</sequence>